<dbReference type="RefSeq" id="WP_246528259.1">
    <property type="nucleotide sequence ID" value="NZ_BAAAJD010000067.1"/>
</dbReference>
<comment type="caution">
    <text evidence="3">The sequence shown here is derived from an EMBL/GenBank/DDBJ whole genome shotgun (WGS) entry which is preliminary data.</text>
</comment>
<evidence type="ECO:0000313" key="3">
    <source>
        <dbReference type="EMBL" id="MBB5433150.1"/>
    </source>
</evidence>
<accession>A0A7W8VEI7</accession>
<protein>
    <recommendedName>
        <fullName evidence="5">DUF4232 domain-containing protein</fullName>
    </recommendedName>
</protein>
<keyword evidence="2" id="KW-0472">Membrane</keyword>
<dbReference type="Proteomes" id="UP000572635">
    <property type="component" value="Unassembled WGS sequence"/>
</dbReference>
<reference evidence="3 4" key="1">
    <citation type="submission" date="2020-08" db="EMBL/GenBank/DDBJ databases">
        <title>Sequencing the genomes of 1000 actinobacteria strains.</title>
        <authorList>
            <person name="Klenk H.-P."/>
        </authorList>
    </citation>
    <scope>NUCLEOTIDE SEQUENCE [LARGE SCALE GENOMIC DNA]</scope>
    <source>
        <strain evidence="3 4">DSM 44551</strain>
    </source>
</reference>
<name>A0A7W8VEI7_9ACTN</name>
<keyword evidence="2" id="KW-0812">Transmembrane</keyword>
<organism evidence="3 4">
    <name type="scientific">Nocardiopsis composta</name>
    <dbReference type="NCBI Taxonomy" id="157465"/>
    <lineage>
        <taxon>Bacteria</taxon>
        <taxon>Bacillati</taxon>
        <taxon>Actinomycetota</taxon>
        <taxon>Actinomycetes</taxon>
        <taxon>Streptosporangiales</taxon>
        <taxon>Nocardiopsidaceae</taxon>
        <taxon>Nocardiopsis</taxon>
    </lineage>
</organism>
<sequence>MASSAGHPGPVSPGTYWKRRVFVLVGLLAIVTLIVYACRPSASEEGPAGASASAEPSASPDSEDPTSVPPSASPSPSTSPSASPDPEDSDGAGSGGGEDGGDGGKDEDGEGDKGSGDSADFPAPKKASDPCRPSDVVLTLESDRSDYAWDGKPELEISAVNLAEQTCTVDLGPNTVELLIRSGDDRVYSTADCAKAKDAEKVELERGVPERTTVEWDRTRSWKDCRDSKQEAKRPGTYVAELKSDYASGSEKEKTVFRLN</sequence>
<keyword evidence="2" id="KW-1133">Transmembrane helix</keyword>
<evidence type="ECO:0008006" key="5">
    <source>
        <dbReference type="Google" id="ProtNLM"/>
    </source>
</evidence>
<gene>
    <name evidence="3" type="ORF">HDA36_003234</name>
</gene>
<proteinExistence type="predicted"/>
<feature type="compositionally biased region" description="Low complexity" evidence="1">
    <location>
        <begin position="74"/>
        <end position="84"/>
    </location>
</feature>
<keyword evidence="4" id="KW-1185">Reference proteome</keyword>
<dbReference type="EMBL" id="JACHDB010000001">
    <property type="protein sequence ID" value="MBB5433150.1"/>
    <property type="molecule type" value="Genomic_DNA"/>
</dbReference>
<feature type="compositionally biased region" description="Low complexity" evidence="1">
    <location>
        <begin position="42"/>
        <end position="66"/>
    </location>
</feature>
<dbReference type="AlphaFoldDB" id="A0A7W8VEI7"/>
<evidence type="ECO:0000256" key="1">
    <source>
        <dbReference type="SAM" id="MobiDB-lite"/>
    </source>
</evidence>
<feature type="region of interest" description="Disordered" evidence="1">
    <location>
        <begin position="42"/>
        <end position="135"/>
    </location>
</feature>
<feature type="compositionally biased region" description="Basic and acidic residues" evidence="1">
    <location>
        <begin position="102"/>
        <end position="115"/>
    </location>
</feature>
<feature type="transmembrane region" description="Helical" evidence="2">
    <location>
        <begin position="21"/>
        <end position="37"/>
    </location>
</feature>
<evidence type="ECO:0000313" key="4">
    <source>
        <dbReference type="Proteomes" id="UP000572635"/>
    </source>
</evidence>
<evidence type="ECO:0000256" key="2">
    <source>
        <dbReference type="SAM" id="Phobius"/>
    </source>
</evidence>